<keyword evidence="3" id="KW-1185">Reference proteome</keyword>
<protein>
    <submittedName>
        <fullName evidence="2">Pimeloyl-ACP methyl ester carboxylesterase</fullName>
    </submittedName>
</protein>
<evidence type="ECO:0000259" key="1">
    <source>
        <dbReference type="Pfam" id="PF00561"/>
    </source>
</evidence>
<dbReference type="RefSeq" id="WP_072834798.1">
    <property type="nucleotide sequence ID" value="NZ_FQUU01000005.1"/>
</dbReference>
<proteinExistence type="predicted"/>
<dbReference type="STRING" id="1121884.SAMN02745131_01590"/>
<dbReference type="OrthoDB" id="2247630at2"/>
<name>A0A1M4Y4F5_9BACT</name>
<dbReference type="InterPro" id="IPR000073">
    <property type="entry name" value="AB_hydrolase_1"/>
</dbReference>
<dbReference type="Proteomes" id="UP000184048">
    <property type="component" value="Unassembled WGS sequence"/>
</dbReference>
<dbReference type="Pfam" id="PF00561">
    <property type="entry name" value="Abhydrolase_1"/>
    <property type="match status" value="1"/>
</dbReference>
<dbReference type="SUPFAM" id="SSF53474">
    <property type="entry name" value="alpha/beta-Hydrolases"/>
    <property type="match status" value="1"/>
</dbReference>
<dbReference type="EMBL" id="FQUU01000005">
    <property type="protein sequence ID" value="SHF00559.1"/>
    <property type="molecule type" value="Genomic_DNA"/>
</dbReference>
<dbReference type="AlphaFoldDB" id="A0A1M4Y4F5"/>
<dbReference type="InterPro" id="IPR029058">
    <property type="entry name" value="AB_hydrolase_fold"/>
</dbReference>
<dbReference type="PANTHER" id="PTHR46331:SF2">
    <property type="entry name" value="VALACYCLOVIR HYDROLASE"/>
    <property type="match status" value="1"/>
</dbReference>
<sequence>MEKNNPGAYAPVNGISMYYEIHGAGNPLVLIHGGGSSIHTSFGTLLPMLAKHYKVIAMDLQAHGHSGDRDAPESFEQDAEDVIALLQNLGISKAHIMGFSNGGNTAMMVAHKSPGLVDRLVVISAFYKREGMIPGFFEGMGKATLEVMPKQLQDHYLQINNDPKGLQNMFEKDRNRMATFTDWSEDILRSIQTPTLVVVADRDVMTPEHTVAMARLIPNSQLMILPGTHGSFIGEVCSIVEGSKMPVLFIEMVREFLG</sequence>
<organism evidence="2 3">
    <name type="scientific">Flavisolibacter ginsengisoli DSM 18119</name>
    <dbReference type="NCBI Taxonomy" id="1121884"/>
    <lineage>
        <taxon>Bacteria</taxon>
        <taxon>Pseudomonadati</taxon>
        <taxon>Bacteroidota</taxon>
        <taxon>Chitinophagia</taxon>
        <taxon>Chitinophagales</taxon>
        <taxon>Chitinophagaceae</taxon>
        <taxon>Flavisolibacter</taxon>
    </lineage>
</organism>
<dbReference type="GO" id="GO:0017171">
    <property type="term" value="F:serine hydrolase activity"/>
    <property type="evidence" value="ECO:0007669"/>
    <property type="project" value="TreeGrafter"/>
</dbReference>
<accession>A0A1M4Y4F5</accession>
<feature type="domain" description="AB hydrolase-1" evidence="1">
    <location>
        <begin position="26"/>
        <end position="133"/>
    </location>
</feature>
<gene>
    <name evidence="2" type="ORF">SAMN02745131_01590</name>
</gene>
<evidence type="ECO:0000313" key="3">
    <source>
        <dbReference type="Proteomes" id="UP000184048"/>
    </source>
</evidence>
<dbReference type="Gene3D" id="3.40.50.1820">
    <property type="entry name" value="alpha/beta hydrolase"/>
    <property type="match status" value="1"/>
</dbReference>
<reference evidence="2 3" key="1">
    <citation type="submission" date="2016-11" db="EMBL/GenBank/DDBJ databases">
        <authorList>
            <person name="Jaros S."/>
            <person name="Januszkiewicz K."/>
            <person name="Wedrychowicz H."/>
        </authorList>
    </citation>
    <scope>NUCLEOTIDE SEQUENCE [LARGE SCALE GENOMIC DNA]</scope>
    <source>
        <strain evidence="2 3">DSM 18119</strain>
    </source>
</reference>
<evidence type="ECO:0000313" key="2">
    <source>
        <dbReference type="EMBL" id="SHF00559.1"/>
    </source>
</evidence>
<dbReference type="PANTHER" id="PTHR46331">
    <property type="entry name" value="VALACYCLOVIR HYDROLASE"/>
    <property type="match status" value="1"/>
</dbReference>